<dbReference type="RefSeq" id="WP_212009538.1">
    <property type="nucleotide sequence ID" value="NZ_JAAFYZ010000038.1"/>
</dbReference>
<evidence type="ECO:0000256" key="1">
    <source>
        <dbReference type="SAM" id="MobiDB-lite"/>
    </source>
</evidence>
<name>A0ABS5KPQ0_9ACTN</name>
<sequence length="74" mass="7441">MTVTVTDTDAAAFAAHLDTDHAHAFISAIPDLSTGGPGSVIQLNEIPIPETDPGAAAATPTRSTARSRSAPSCP</sequence>
<gene>
    <name evidence="2" type="ORF">KGQ19_13905</name>
</gene>
<accession>A0ABS5KPQ0</accession>
<dbReference type="EMBL" id="JAAFYZ010000038">
    <property type="protein sequence ID" value="MBS2547959.1"/>
    <property type="molecule type" value="Genomic_DNA"/>
</dbReference>
<protein>
    <submittedName>
        <fullName evidence="2">Uncharacterized protein</fullName>
    </submittedName>
</protein>
<dbReference type="Proteomes" id="UP000730482">
    <property type="component" value="Unassembled WGS sequence"/>
</dbReference>
<organism evidence="2 3">
    <name type="scientific">Catenulispora pinistramenti</name>
    <dbReference type="NCBI Taxonomy" id="2705254"/>
    <lineage>
        <taxon>Bacteria</taxon>
        <taxon>Bacillati</taxon>
        <taxon>Actinomycetota</taxon>
        <taxon>Actinomycetes</taxon>
        <taxon>Catenulisporales</taxon>
        <taxon>Catenulisporaceae</taxon>
        <taxon>Catenulispora</taxon>
    </lineage>
</organism>
<feature type="compositionally biased region" description="Low complexity" evidence="1">
    <location>
        <begin position="55"/>
        <end position="74"/>
    </location>
</feature>
<comment type="caution">
    <text evidence="2">The sequence shown here is derived from an EMBL/GenBank/DDBJ whole genome shotgun (WGS) entry which is preliminary data.</text>
</comment>
<reference evidence="2 3" key="1">
    <citation type="submission" date="2020-02" db="EMBL/GenBank/DDBJ databases">
        <title>Acidophilic actinobacteria isolated from forest soil.</title>
        <authorList>
            <person name="Golinska P."/>
        </authorList>
    </citation>
    <scope>NUCLEOTIDE SEQUENCE [LARGE SCALE GENOMIC DNA]</scope>
    <source>
        <strain evidence="2 3">NL8</strain>
    </source>
</reference>
<proteinExistence type="predicted"/>
<evidence type="ECO:0000313" key="2">
    <source>
        <dbReference type="EMBL" id="MBS2547959.1"/>
    </source>
</evidence>
<keyword evidence="3" id="KW-1185">Reference proteome</keyword>
<evidence type="ECO:0000313" key="3">
    <source>
        <dbReference type="Proteomes" id="UP000730482"/>
    </source>
</evidence>
<feature type="region of interest" description="Disordered" evidence="1">
    <location>
        <begin position="47"/>
        <end position="74"/>
    </location>
</feature>